<dbReference type="Proteomes" id="UP000324536">
    <property type="component" value="Chromosome"/>
</dbReference>
<dbReference type="PANTHER" id="PTHR42995:SF1">
    <property type="entry name" value="MALONATE DECARBOXYLASE BETA SUBUNIT"/>
    <property type="match status" value="1"/>
</dbReference>
<protein>
    <submittedName>
        <fullName evidence="3">Biotin-independent malonate decarboxylase subunit beta</fullName>
    </submittedName>
</protein>
<gene>
    <name evidence="3" type="ORF">FLP30_11215</name>
</gene>
<dbReference type="Gene3D" id="3.90.226.10">
    <property type="entry name" value="2-enoyl-CoA Hydratase, Chain A, domain 1"/>
    <property type="match status" value="1"/>
</dbReference>
<evidence type="ECO:0000256" key="1">
    <source>
        <dbReference type="ARBA" id="ARBA00022679"/>
    </source>
</evidence>
<evidence type="ECO:0000313" key="3">
    <source>
        <dbReference type="EMBL" id="QEO18220.1"/>
    </source>
</evidence>
<accession>A0A5C1YSP9</accession>
<dbReference type="InterPro" id="IPR017556">
    <property type="entry name" value="Malonate_beta"/>
</dbReference>
<dbReference type="InterPro" id="IPR029045">
    <property type="entry name" value="ClpP/crotonase-like_dom_sf"/>
</dbReference>
<feature type="domain" description="CoA carboxyltransferase N-terminal" evidence="2">
    <location>
        <begin position="1"/>
        <end position="93"/>
    </location>
</feature>
<sequence length="309" mass="32325">MIPKNISKAASWYESSARDRINGLLDHGSFREILGPEAGVISPHLALFDLPPAFDDGMIIGRGTMNGHPVAIAAQEGQFMGGTFAEVSGAKLVGLLRAATAAADTAQAVSTVFLLLDTGGVRLQEANAGEMAVSETVRALLEARSAGIAVIALIGGRAGAFGGGGIVTACCSHVIISEQGRISISGPEVIETNKGAEEFDSRDRALVWRVTGGRSRALLGGADSYVKGDVASFRQAAAVTRNTLPDFSLATLDAEQKRLEERLNAYGDCRDTPEIWARAGIDDPKNVSELSDDAFIALLAEKGHAHGAR</sequence>
<dbReference type="NCBIfam" id="NF005530">
    <property type="entry name" value="PRK07189.1"/>
    <property type="match status" value="1"/>
</dbReference>
<dbReference type="NCBIfam" id="TIGR03133">
    <property type="entry name" value="malonate_beta"/>
    <property type="match status" value="1"/>
</dbReference>
<evidence type="ECO:0000313" key="4">
    <source>
        <dbReference type="Proteomes" id="UP000324536"/>
    </source>
</evidence>
<dbReference type="GO" id="GO:0016740">
    <property type="term" value="F:transferase activity"/>
    <property type="evidence" value="ECO:0007669"/>
    <property type="project" value="UniProtKB-KW"/>
</dbReference>
<proteinExistence type="predicted"/>
<dbReference type="SUPFAM" id="SSF52096">
    <property type="entry name" value="ClpP/crotonase"/>
    <property type="match status" value="1"/>
</dbReference>
<dbReference type="PANTHER" id="PTHR42995">
    <property type="entry name" value="ACETYL-COENZYME A CARBOXYLASE CARBOXYL TRANSFERASE SUBUNIT BETA, CHLOROPLASTIC"/>
    <property type="match status" value="1"/>
</dbReference>
<dbReference type="InterPro" id="IPR034733">
    <property type="entry name" value="AcCoA_carboxyl_beta"/>
</dbReference>
<keyword evidence="4" id="KW-1185">Reference proteome</keyword>
<organism evidence="3 4">
    <name type="scientific">Acetobacter vaccinii</name>
    <dbReference type="NCBI Taxonomy" id="2592655"/>
    <lineage>
        <taxon>Bacteria</taxon>
        <taxon>Pseudomonadati</taxon>
        <taxon>Pseudomonadota</taxon>
        <taxon>Alphaproteobacteria</taxon>
        <taxon>Acetobacterales</taxon>
        <taxon>Acetobacteraceae</taxon>
        <taxon>Acetobacter</taxon>
    </lineage>
</organism>
<reference evidence="3 4" key="1">
    <citation type="submission" date="2019-09" db="EMBL/GenBank/DDBJ databases">
        <title>Genome sequencing of strain KACC 21233.</title>
        <authorList>
            <person name="Heo J."/>
            <person name="Kim S.-J."/>
            <person name="Kim J.-S."/>
            <person name="Hong S.-B."/>
            <person name="Kwon S.-W."/>
        </authorList>
    </citation>
    <scope>NUCLEOTIDE SEQUENCE [LARGE SCALE GENOMIC DNA]</scope>
    <source>
        <strain evidence="3 4">KACC 21233</strain>
    </source>
</reference>
<dbReference type="EMBL" id="CP043506">
    <property type="protein sequence ID" value="QEO18220.1"/>
    <property type="molecule type" value="Genomic_DNA"/>
</dbReference>
<name>A0A5C1YSP9_9PROT</name>
<dbReference type="AlphaFoldDB" id="A0A5C1YSP9"/>
<dbReference type="GO" id="GO:0016831">
    <property type="term" value="F:carboxy-lyase activity"/>
    <property type="evidence" value="ECO:0007669"/>
    <property type="project" value="InterPro"/>
</dbReference>
<dbReference type="GO" id="GO:2001295">
    <property type="term" value="P:malonyl-CoA biosynthetic process"/>
    <property type="evidence" value="ECO:0007669"/>
    <property type="project" value="TreeGrafter"/>
</dbReference>
<dbReference type="GO" id="GO:0006633">
    <property type="term" value="P:fatty acid biosynthetic process"/>
    <property type="evidence" value="ECO:0007669"/>
    <property type="project" value="TreeGrafter"/>
</dbReference>
<evidence type="ECO:0000259" key="2">
    <source>
        <dbReference type="PROSITE" id="PS50980"/>
    </source>
</evidence>
<dbReference type="PROSITE" id="PS50980">
    <property type="entry name" value="COA_CT_NTER"/>
    <property type="match status" value="1"/>
</dbReference>
<dbReference type="GO" id="GO:0005975">
    <property type="term" value="P:carbohydrate metabolic process"/>
    <property type="evidence" value="ECO:0007669"/>
    <property type="project" value="InterPro"/>
</dbReference>
<dbReference type="GO" id="GO:0003989">
    <property type="term" value="F:acetyl-CoA carboxylase activity"/>
    <property type="evidence" value="ECO:0007669"/>
    <property type="project" value="TreeGrafter"/>
</dbReference>
<keyword evidence="1" id="KW-0808">Transferase</keyword>
<dbReference type="RefSeq" id="WP_149279882.1">
    <property type="nucleotide sequence ID" value="NZ_CP043506.1"/>
</dbReference>
<dbReference type="InterPro" id="IPR011762">
    <property type="entry name" value="COA_CT_N"/>
</dbReference>
<dbReference type="OrthoDB" id="5502755at2"/>
<dbReference type="Pfam" id="PF01039">
    <property type="entry name" value="Carboxyl_trans"/>
    <property type="match status" value="1"/>
</dbReference>
<dbReference type="KEGG" id="acek:FLP30_11215"/>